<dbReference type="SUPFAM" id="SSF53067">
    <property type="entry name" value="Actin-like ATPase domain"/>
    <property type="match status" value="2"/>
</dbReference>
<dbReference type="InterPro" id="IPR013126">
    <property type="entry name" value="Hsp_70_fam"/>
</dbReference>
<dbReference type="GO" id="GO:0140662">
    <property type="term" value="F:ATP-dependent protein folding chaperone"/>
    <property type="evidence" value="ECO:0007669"/>
    <property type="project" value="InterPro"/>
</dbReference>
<keyword evidence="1 3" id="KW-0547">Nucleotide-binding</keyword>
<dbReference type="Gene3D" id="3.90.640.10">
    <property type="entry name" value="Actin, Chain A, domain 4"/>
    <property type="match status" value="1"/>
</dbReference>
<dbReference type="GO" id="GO:0005524">
    <property type="term" value="F:ATP binding"/>
    <property type="evidence" value="ECO:0007669"/>
    <property type="project" value="UniProtKB-KW"/>
</dbReference>
<reference evidence="4" key="1">
    <citation type="submission" date="2021-03" db="EMBL/GenBank/DDBJ databases">
        <authorList>
            <person name="Wang G."/>
        </authorList>
    </citation>
    <scope>NUCLEOTIDE SEQUENCE</scope>
    <source>
        <strain evidence="4">KCTC 12899</strain>
    </source>
</reference>
<dbReference type="InterPro" id="IPR043129">
    <property type="entry name" value="ATPase_NBD"/>
</dbReference>
<evidence type="ECO:0000313" key="5">
    <source>
        <dbReference type="Proteomes" id="UP000664417"/>
    </source>
</evidence>
<keyword evidence="2 3" id="KW-0067">ATP-binding</keyword>
<dbReference type="AlphaFoldDB" id="A0A8J7U4K2"/>
<evidence type="ECO:0000256" key="1">
    <source>
        <dbReference type="ARBA" id="ARBA00022741"/>
    </source>
</evidence>
<sequence length="569" mass="64694">MTSWAIDLGTSNTAVARWDDQNNEPRMGHFPDIARDAEEGRDLEVRYSIPSAVYLSERDSWARNLYRYKWLRRWLPTPYQALIGRAALDENARSSSAQFVPTFKSALMRDSYRTLGRVRRRTVGARVVATTFLFELMHFMKKKDGKWPRRLVFGTPVDSFEPYRAVLKEIAREVGVRKVGFVDEPVAAALGYGLSIRDDRPVLVVDFGAGTLDLALIRMTKQKSEKIGACEVLAKEGLVLGGNHVDAWLFEKFAAEKGFELQGINEMVAQWWYNAMLGEACRVKERLFFEEETFFSLEPPEQLRSFDKILQMQGGPRRDPVTVNRQDLIDLLDEKGLYAAIKDALRAIERQATRHGIANKDIGEVLMVGGSTLLPQVYSVVEKHFGRDRVRAWQPFFAVAYGASVFSDGGRRTSDFITHDYAIQTFDAKAKKKAYHVIVPAGTHFPTPKDFNKQFFVPTCAGGEPEDLFRLVICELGRHRQEVEEFVWDAQGKLHKAGDDSEEGGRLVIPLNEQDPTLGRLNPPHQPQDRKARLEIAFGINEDRWLIATVTDIKTNKVLMKERAVVRLK</sequence>
<organism evidence="4 5">
    <name type="scientific">Acanthopleuribacter pedis</name>
    <dbReference type="NCBI Taxonomy" id="442870"/>
    <lineage>
        <taxon>Bacteria</taxon>
        <taxon>Pseudomonadati</taxon>
        <taxon>Acidobacteriota</taxon>
        <taxon>Holophagae</taxon>
        <taxon>Acanthopleuribacterales</taxon>
        <taxon>Acanthopleuribacteraceae</taxon>
        <taxon>Acanthopleuribacter</taxon>
    </lineage>
</organism>
<dbReference type="Gene3D" id="3.30.420.40">
    <property type="match status" value="2"/>
</dbReference>
<gene>
    <name evidence="4" type="ORF">J3U88_24055</name>
</gene>
<dbReference type="Pfam" id="PF00012">
    <property type="entry name" value="HSP70"/>
    <property type="match status" value="1"/>
</dbReference>
<keyword evidence="5" id="KW-1185">Reference proteome</keyword>
<proteinExistence type="inferred from homology"/>
<evidence type="ECO:0000313" key="4">
    <source>
        <dbReference type="EMBL" id="MBO1321573.1"/>
    </source>
</evidence>
<evidence type="ECO:0000256" key="3">
    <source>
        <dbReference type="RuleBase" id="RU003322"/>
    </source>
</evidence>
<name>A0A8J7U4K2_9BACT</name>
<evidence type="ECO:0000256" key="2">
    <source>
        <dbReference type="ARBA" id="ARBA00022840"/>
    </source>
</evidence>
<dbReference type="RefSeq" id="WP_207861547.1">
    <property type="nucleotide sequence ID" value="NZ_JAFREP010000025.1"/>
</dbReference>
<accession>A0A8J7U4K2</accession>
<dbReference type="Proteomes" id="UP000664417">
    <property type="component" value="Unassembled WGS sequence"/>
</dbReference>
<comment type="caution">
    <text evidence="4">The sequence shown here is derived from an EMBL/GenBank/DDBJ whole genome shotgun (WGS) entry which is preliminary data.</text>
</comment>
<dbReference type="EMBL" id="JAFREP010000025">
    <property type="protein sequence ID" value="MBO1321573.1"/>
    <property type="molecule type" value="Genomic_DNA"/>
</dbReference>
<protein>
    <submittedName>
        <fullName evidence="4">Hsp70 family protein</fullName>
    </submittedName>
</protein>
<dbReference type="PANTHER" id="PTHR19375">
    <property type="entry name" value="HEAT SHOCK PROTEIN 70KDA"/>
    <property type="match status" value="1"/>
</dbReference>
<comment type="similarity">
    <text evidence="3">Belongs to the heat shock protein 70 family.</text>
</comment>